<dbReference type="EMBL" id="KI913953">
    <property type="protein sequence ID" value="ETW08397.1"/>
    <property type="molecule type" value="Genomic_DNA"/>
</dbReference>
<gene>
    <name evidence="1" type="ORF">H310_00987</name>
</gene>
<dbReference type="VEuPathDB" id="FungiDB:H310_00987"/>
<proteinExistence type="predicted"/>
<dbReference type="AlphaFoldDB" id="A0A024URE2"/>
<reference evidence="1" key="1">
    <citation type="submission" date="2013-12" db="EMBL/GenBank/DDBJ databases">
        <title>The Genome Sequence of Aphanomyces invadans NJM9701.</title>
        <authorList>
            <consortium name="The Broad Institute Genomics Platform"/>
            <person name="Russ C."/>
            <person name="Tyler B."/>
            <person name="van West P."/>
            <person name="Dieguez-Uribeondo J."/>
            <person name="Young S.K."/>
            <person name="Zeng Q."/>
            <person name="Gargeya S."/>
            <person name="Fitzgerald M."/>
            <person name="Abouelleil A."/>
            <person name="Alvarado L."/>
            <person name="Chapman S.B."/>
            <person name="Gainer-Dewar J."/>
            <person name="Goldberg J."/>
            <person name="Griggs A."/>
            <person name="Gujja S."/>
            <person name="Hansen M."/>
            <person name="Howarth C."/>
            <person name="Imamovic A."/>
            <person name="Ireland A."/>
            <person name="Larimer J."/>
            <person name="McCowan C."/>
            <person name="Murphy C."/>
            <person name="Pearson M."/>
            <person name="Poon T.W."/>
            <person name="Priest M."/>
            <person name="Roberts A."/>
            <person name="Saif S."/>
            <person name="Shea T."/>
            <person name="Sykes S."/>
            <person name="Wortman J."/>
            <person name="Nusbaum C."/>
            <person name="Birren B."/>
        </authorList>
    </citation>
    <scope>NUCLEOTIDE SEQUENCE [LARGE SCALE GENOMIC DNA]</scope>
    <source>
        <strain evidence="1">NJM9701</strain>
    </source>
</reference>
<accession>A0A024URE2</accession>
<name>A0A024URE2_9STRA</name>
<protein>
    <submittedName>
        <fullName evidence="1">Uncharacterized protein</fullName>
    </submittedName>
</protein>
<evidence type="ECO:0000313" key="1">
    <source>
        <dbReference type="EMBL" id="ETW08397.1"/>
    </source>
</evidence>
<dbReference type="RefSeq" id="XP_008862202.1">
    <property type="nucleotide sequence ID" value="XM_008863980.1"/>
</dbReference>
<organism evidence="1">
    <name type="scientific">Aphanomyces invadans</name>
    <dbReference type="NCBI Taxonomy" id="157072"/>
    <lineage>
        <taxon>Eukaryota</taxon>
        <taxon>Sar</taxon>
        <taxon>Stramenopiles</taxon>
        <taxon>Oomycota</taxon>
        <taxon>Saprolegniomycetes</taxon>
        <taxon>Saprolegniales</taxon>
        <taxon>Verrucalvaceae</taxon>
        <taxon>Aphanomyces</taxon>
    </lineage>
</organism>
<sequence>MSWANVDPNETDSCSFFGRTKFSSMPLGSTIASTSSSDMESSSAISKRFTGGGDMLGLGGIIAPLSRQSLIAQCKLSVPVDIKSLTVLQVLSSLLADSTTTFLCPSTAWTSFLFYPKDQLVVGCMVQSIVGGLSTPPPAIPLSFSSRAALSS</sequence>
<dbReference type="GeneID" id="20078037"/>